<dbReference type="EMBL" id="VMGN01000023">
    <property type="protein sequence ID" value="TSC93976.1"/>
    <property type="molecule type" value="Genomic_DNA"/>
</dbReference>
<organism evidence="6 7">
    <name type="scientific">Candidatus Berkelbacteria bacterium Athens1014_28</name>
    <dbReference type="NCBI Taxonomy" id="2017145"/>
    <lineage>
        <taxon>Bacteria</taxon>
        <taxon>Candidatus Berkelbacteria</taxon>
    </lineage>
</organism>
<evidence type="ECO:0000256" key="2">
    <source>
        <dbReference type="ARBA" id="ARBA00023235"/>
    </source>
</evidence>
<dbReference type="EC" id="5.2.1.8" evidence="3"/>
<comment type="function">
    <text evidence="3">PPIases accelerate the folding of proteins. It catalyzes the cis-trans isomerization of proline imidic peptide bonds in oligopeptides.</text>
</comment>
<proteinExistence type="inferred from homology"/>
<dbReference type="AlphaFoldDB" id="A0A554LM65"/>
<reference evidence="6 7" key="1">
    <citation type="submission" date="2017-07" db="EMBL/GenBank/DDBJ databases">
        <title>Mechanisms for carbon and nitrogen cycling indicate functional differentiation within the Candidate Phyla Radiation.</title>
        <authorList>
            <person name="Danczak R.E."/>
            <person name="Johnston M.D."/>
            <person name="Kenah C."/>
            <person name="Slattery M."/>
            <person name="Wrighton K.C."/>
            <person name="Wilkins M.J."/>
        </authorList>
    </citation>
    <scope>NUCLEOTIDE SEQUENCE [LARGE SCALE GENOMIC DNA]</scope>
    <source>
        <strain evidence="6">Athens1014_28</strain>
    </source>
</reference>
<dbReference type="PANTHER" id="PTHR45625">
    <property type="entry name" value="PEPTIDYL-PROLYL CIS-TRANS ISOMERASE-RELATED"/>
    <property type="match status" value="1"/>
</dbReference>
<name>A0A554LM65_9BACT</name>
<keyword evidence="1 3" id="KW-0697">Rotamase</keyword>
<dbReference type="Proteomes" id="UP000316495">
    <property type="component" value="Unassembled WGS sequence"/>
</dbReference>
<comment type="similarity">
    <text evidence="3">Belongs to the cyclophilin-type PPIase family.</text>
</comment>
<comment type="caution">
    <text evidence="6">The sequence shown here is derived from an EMBL/GenBank/DDBJ whole genome shotgun (WGS) entry which is preliminary data.</text>
</comment>
<keyword evidence="4" id="KW-0472">Membrane</keyword>
<evidence type="ECO:0000259" key="5">
    <source>
        <dbReference type="PROSITE" id="PS50072"/>
    </source>
</evidence>
<dbReference type="Gene3D" id="2.40.100.10">
    <property type="entry name" value="Cyclophilin-like"/>
    <property type="match status" value="1"/>
</dbReference>
<evidence type="ECO:0000256" key="3">
    <source>
        <dbReference type="RuleBase" id="RU363019"/>
    </source>
</evidence>
<comment type="catalytic activity">
    <reaction evidence="3">
        <text>[protein]-peptidylproline (omega=180) = [protein]-peptidylproline (omega=0)</text>
        <dbReference type="Rhea" id="RHEA:16237"/>
        <dbReference type="Rhea" id="RHEA-COMP:10747"/>
        <dbReference type="Rhea" id="RHEA-COMP:10748"/>
        <dbReference type="ChEBI" id="CHEBI:83833"/>
        <dbReference type="ChEBI" id="CHEBI:83834"/>
        <dbReference type="EC" id="5.2.1.8"/>
    </reaction>
</comment>
<feature type="transmembrane region" description="Helical" evidence="4">
    <location>
        <begin position="41"/>
        <end position="58"/>
    </location>
</feature>
<dbReference type="PRINTS" id="PR00153">
    <property type="entry name" value="CSAPPISMRASE"/>
</dbReference>
<feature type="domain" description="PPIase cyclophilin-type" evidence="5">
    <location>
        <begin position="64"/>
        <end position="214"/>
    </location>
</feature>
<accession>A0A554LM65</accession>
<keyword evidence="4" id="KW-0812">Transmembrane</keyword>
<evidence type="ECO:0000256" key="1">
    <source>
        <dbReference type="ARBA" id="ARBA00023110"/>
    </source>
</evidence>
<dbReference type="CDD" id="cd00317">
    <property type="entry name" value="cyclophilin"/>
    <property type="match status" value="1"/>
</dbReference>
<dbReference type="InterPro" id="IPR002130">
    <property type="entry name" value="Cyclophilin-type_PPIase_dom"/>
</dbReference>
<evidence type="ECO:0000256" key="4">
    <source>
        <dbReference type="SAM" id="Phobius"/>
    </source>
</evidence>
<dbReference type="InterPro" id="IPR044666">
    <property type="entry name" value="Cyclophilin_A-like"/>
</dbReference>
<evidence type="ECO:0000313" key="7">
    <source>
        <dbReference type="Proteomes" id="UP000316495"/>
    </source>
</evidence>
<dbReference type="Pfam" id="PF00160">
    <property type="entry name" value="Pro_isomerase"/>
    <property type="match status" value="1"/>
</dbReference>
<protein>
    <recommendedName>
        <fullName evidence="3">Peptidyl-prolyl cis-trans isomerase</fullName>
        <shortName evidence="3">PPIase</shortName>
        <ecNumber evidence="3">5.2.1.8</ecNumber>
    </recommendedName>
</protein>
<evidence type="ECO:0000313" key="6">
    <source>
        <dbReference type="EMBL" id="TSC93976.1"/>
    </source>
</evidence>
<sequence>MGKKQREKKERKLQILSEKQKELESKTSVFDIKKIFYKPAIYIYIICLLAIASYPFVYQKFIPHGKYAILQTSVGEIKIELRPDKAPKTVANFLELSRSDFYKNMIWHRVVKGFVIQTGDPTGTGTGGAGRQVDDEISDLNFSAGVVGMANAGANTNDSQFFITAADAGESLNGKYTSFGVVVSGMDVVQKINSVEVDDKEKPKEPVHLNDVVIK</sequence>
<dbReference type="PANTHER" id="PTHR45625:SF4">
    <property type="entry name" value="PEPTIDYLPROLYL ISOMERASE DOMAIN AND WD REPEAT-CONTAINING PROTEIN 1"/>
    <property type="match status" value="1"/>
</dbReference>
<dbReference type="SUPFAM" id="SSF50891">
    <property type="entry name" value="Cyclophilin-like"/>
    <property type="match status" value="1"/>
</dbReference>
<keyword evidence="4" id="KW-1133">Transmembrane helix</keyword>
<gene>
    <name evidence="6" type="ORF">Athens101428_450</name>
</gene>
<dbReference type="PROSITE" id="PS50072">
    <property type="entry name" value="CSA_PPIASE_2"/>
    <property type="match status" value="1"/>
</dbReference>
<dbReference type="GO" id="GO:0003755">
    <property type="term" value="F:peptidyl-prolyl cis-trans isomerase activity"/>
    <property type="evidence" value="ECO:0007669"/>
    <property type="project" value="UniProtKB-UniRule"/>
</dbReference>
<dbReference type="InterPro" id="IPR029000">
    <property type="entry name" value="Cyclophilin-like_dom_sf"/>
</dbReference>
<keyword evidence="2 3" id="KW-0413">Isomerase</keyword>